<keyword evidence="2" id="KW-0732">Signal</keyword>
<dbReference type="PANTHER" id="PTHR43000">
    <property type="entry name" value="DTDP-D-GLUCOSE 4,6-DEHYDRATASE-RELATED"/>
    <property type="match status" value="1"/>
</dbReference>
<dbReference type="InterPro" id="IPR001509">
    <property type="entry name" value="Epimerase_deHydtase"/>
</dbReference>
<comment type="similarity">
    <text evidence="1">Belongs to the NAD(P)-dependent epimerase/dehydratase family.</text>
</comment>
<sequence length="351" mass="38375">MARYLITGIAGFIGSTLAHALVNQGHQVCGIDNLSTGRLANIADIASSITFHQADIQDINALHAACIGVDYVLHQAALASVPRSVKDPLASHESNINGTLNVLLAARDAKVKRIVYAASSSAYGDQPVQPKQEEMSPNPLSPYAAQKLAGEYYMQSFCKVYGMEAICLRYFNIYGPRQAADSPYSGVIAQFIYKMMAGDTPMINGDGLTSRDFTFVDNAVRANLLACDAPKQYATGRVFNVGTGCSHTLNDLYCALAELLEFKDNAKYGPARVGDVQHSLANIERGRIELGYRPKTDFRAGLEETVRWYLAESRSAIEHEMTSVETPAFDLGRMNDMKEAQHVMQAYEGVR</sequence>
<dbReference type="RefSeq" id="WP_089840083.1">
    <property type="nucleotide sequence ID" value="NZ_FOZL01000001.1"/>
</dbReference>
<dbReference type="InterPro" id="IPR036291">
    <property type="entry name" value="NAD(P)-bd_dom_sf"/>
</dbReference>
<feature type="domain" description="NAD-dependent epimerase/dehydratase" evidence="3">
    <location>
        <begin position="5"/>
        <end position="242"/>
    </location>
</feature>
<dbReference type="AlphaFoldDB" id="A0A1I6MMB3"/>
<evidence type="ECO:0000256" key="2">
    <source>
        <dbReference type="SAM" id="SignalP"/>
    </source>
</evidence>
<keyword evidence="5" id="KW-1185">Reference proteome</keyword>
<dbReference type="PRINTS" id="PR01713">
    <property type="entry name" value="NUCEPIMERASE"/>
</dbReference>
<organism evidence="4 5">
    <name type="scientific">Granulicella pectinivorans</name>
    <dbReference type="NCBI Taxonomy" id="474950"/>
    <lineage>
        <taxon>Bacteria</taxon>
        <taxon>Pseudomonadati</taxon>
        <taxon>Acidobacteriota</taxon>
        <taxon>Terriglobia</taxon>
        <taxon>Terriglobales</taxon>
        <taxon>Acidobacteriaceae</taxon>
        <taxon>Granulicella</taxon>
    </lineage>
</organism>
<dbReference type="Pfam" id="PF01370">
    <property type="entry name" value="Epimerase"/>
    <property type="match status" value="1"/>
</dbReference>
<protein>
    <submittedName>
        <fullName evidence="4">UDP-glucose 4-epimerase</fullName>
    </submittedName>
</protein>
<dbReference type="STRING" id="474950.SAMN05421771_2978"/>
<dbReference type="Gene3D" id="3.90.25.10">
    <property type="entry name" value="UDP-galactose 4-epimerase, domain 1"/>
    <property type="match status" value="1"/>
</dbReference>
<gene>
    <name evidence="4" type="ORF">SAMN05421771_2978</name>
</gene>
<evidence type="ECO:0000256" key="1">
    <source>
        <dbReference type="ARBA" id="ARBA00007637"/>
    </source>
</evidence>
<feature type="signal peptide" evidence="2">
    <location>
        <begin position="1"/>
        <end position="20"/>
    </location>
</feature>
<feature type="chain" id="PRO_5011717053" evidence="2">
    <location>
        <begin position="21"/>
        <end position="351"/>
    </location>
</feature>
<dbReference type="Gene3D" id="3.40.50.720">
    <property type="entry name" value="NAD(P)-binding Rossmann-like Domain"/>
    <property type="match status" value="1"/>
</dbReference>
<proteinExistence type="inferred from homology"/>
<dbReference type="SUPFAM" id="SSF51735">
    <property type="entry name" value="NAD(P)-binding Rossmann-fold domains"/>
    <property type="match status" value="1"/>
</dbReference>
<dbReference type="CDD" id="cd05256">
    <property type="entry name" value="UDP_AE_SDR_e"/>
    <property type="match status" value="1"/>
</dbReference>
<evidence type="ECO:0000313" key="4">
    <source>
        <dbReference type="EMBL" id="SFS16819.1"/>
    </source>
</evidence>
<dbReference type="Proteomes" id="UP000199024">
    <property type="component" value="Unassembled WGS sequence"/>
</dbReference>
<reference evidence="4 5" key="1">
    <citation type="submission" date="2016-10" db="EMBL/GenBank/DDBJ databases">
        <authorList>
            <person name="de Groot N.N."/>
        </authorList>
    </citation>
    <scope>NUCLEOTIDE SEQUENCE [LARGE SCALE GENOMIC DNA]</scope>
    <source>
        <strain evidence="4 5">DSM 21001</strain>
    </source>
</reference>
<evidence type="ECO:0000313" key="5">
    <source>
        <dbReference type="Proteomes" id="UP000199024"/>
    </source>
</evidence>
<dbReference type="OrthoDB" id="9766450at2"/>
<name>A0A1I6MMB3_9BACT</name>
<dbReference type="EMBL" id="FOZL01000001">
    <property type="protein sequence ID" value="SFS16819.1"/>
    <property type="molecule type" value="Genomic_DNA"/>
</dbReference>
<evidence type="ECO:0000259" key="3">
    <source>
        <dbReference type="Pfam" id="PF01370"/>
    </source>
</evidence>
<accession>A0A1I6MMB3</accession>